<keyword evidence="1" id="KW-1133">Transmembrane helix</keyword>
<name>A0A495IZQ5_9SPHI</name>
<evidence type="ECO:0000313" key="2">
    <source>
        <dbReference type="EMBL" id="RKR82177.1"/>
    </source>
</evidence>
<reference evidence="2 3" key="1">
    <citation type="submission" date="2018-10" db="EMBL/GenBank/DDBJ databases">
        <title>Genomic Encyclopedia of Archaeal and Bacterial Type Strains, Phase II (KMG-II): from individual species to whole genera.</title>
        <authorList>
            <person name="Goeker M."/>
        </authorList>
    </citation>
    <scope>NUCLEOTIDE SEQUENCE [LARGE SCALE GENOMIC DNA]</scope>
    <source>
        <strain evidence="2 3">DSM 18602</strain>
    </source>
</reference>
<comment type="caution">
    <text evidence="2">The sequence shown here is derived from an EMBL/GenBank/DDBJ whole genome shotgun (WGS) entry which is preliminary data.</text>
</comment>
<dbReference type="Proteomes" id="UP000268007">
    <property type="component" value="Unassembled WGS sequence"/>
</dbReference>
<dbReference type="AlphaFoldDB" id="A0A495IZQ5"/>
<evidence type="ECO:0000313" key="3">
    <source>
        <dbReference type="Proteomes" id="UP000268007"/>
    </source>
</evidence>
<dbReference type="EMBL" id="RBKU01000001">
    <property type="protein sequence ID" value="RKR82177.1"/>
    <property type="molecule type" value="Genomic_DNA"/>
</dbReference>
<proteinExistence type="predicted"/>
<evidence type="ECO:0000256" key="1">
    <source>
        <dbReference type="SAM" id="Phobius"/>
    </source>
</evidence>
<sequence length="33" mass="3629">MIIPTVKLNKVFTIAIIAAMIVVTIIAAIKVYR</sequence>
<keyword evidence="1" id="KW-0472">Membrane</keyword>
<accession>A0A495IZQ5</accession>
<organism evidence="2 3">
    <name type="scientific">Mucilaginibacter gracilis</name>
    <dbReference type="NCBI Taxonomy" id="423350"/>
    <lineage>
        <taxon>Bacteria</taxon>
        <taxon>Pseudomonadati</taxon>
        <taxon>Bacteroidota</taxon>
        <taxon>Sphingobacteriia</taxon>
        <taxon>Sphingobacteriales</taxon>
        <taxon>Sphingobacteriaceae</taxon>
        <taxon>Mucilaginibacter</taxon>
    </lineage>
</organism>
<keyword evidence="1" id="KW-0812">Transmembrane</keyword>
<protein>
    <submittedName>
        <fullName evidence="2">Uncharacterized protein</fullName>
    </submittedName>
</protein>
<keyword evidence="3" id="KW-1185">Reference proteome</keyword>
<feature type="transmembrane region" description="Helical" evidence="1">
    <location>
        <begin position="12"/>
        <end position="32"/>
    </location>
</feature>
<gene>
    <name evidence="2" type="ORF">BDD43_2348</name>
</gene>